<dbReference type="Pfam" id="PF04241">
    <property type="entry name" value="DUF423"/>
    <property type="match status" value="1"/>
</dbReference>
<organism evidence="7 8">
    <name type="scientific">Vulgatibacter incomptus</name>
    <dbReference type="NCBI Taxonomy" id="1391653"/>
    <lineage>
        <taxon>Bacteria</taxon>
        <taxon>Pseudomonadati</taxon>
        <taxon>Myxococcota</taxon>
        <taxon>Myxococcia</taxon>
        <taxon>Myxococcales</taxon>
        <taxon>Cystobacterineae</taxon>
        <taxon>Vulgatibacteraceae</taxon>
        <taxon>Vulgatibacter</taxon>
    </lineage>
</organism>
<reference evidence="7 8" key="1">
    <citation type="submission" date="2015-08" db="EMBL/GenBank/DDBJ databases">
        <authorList>
            <person name="Babu N.S."/>
            <person name="Beckwith C.J."/>
            <person name="Beseler K.G."/>
            <person name="Brison A."/>
            <person name="Carone J.V."/>
            <person name="Caskin T.P."/>
            <person name="Diamond M."/>
            <person name="Durham M.E."/>
            <person name="Foxe J.M."/>
            <person name="Go M."/>
            <person name="Henderson B.A."/>
            <person name="Jones I.B."/>
            <person name="McGettigan J.A."/>
            <person name="Micheletti S.J."/>
            <person name="Nasrallah M.E."/>
            <person name="Ortiz D."/>
            <person name="Piller C.R."/>
            <person name="Privatt S.R."/>
            <person name="Schneider S.L."/>
            <person name="Sharp S."/>
            <person name="Smith T.C."/>
            <person name="Stanton J.D."/>
            <person name="Ullery H.E."/>
            <person name="Wilson R.J."/>
            <person name="Serrano M.G."/>
            <person name="Buck G."/>
            <person name="Lee V."/>
            <person name="Wang Y."/>
            <person name="Carvalho R."/>
            <person name="Voegtly L."/>
            <person name="Shi R."/>
            <person name="Duckworth R."/>
            <person name="Johnson A."/>
            <person name="Loviza R."/>
            <person name="Walstead R."/>
            <person name="Shah Z."/>
            <person name="Kiflezghi M."/>
            <person name="Wade K."/>
            <person name="Ball S.L."/>
            <person name="Bradley K.W."/>
            <person name="Asai D.J."/>
            <person name="Bowman C.A."/>
            <person name="Russell D.A."/>
            <person name="Pope W.H."/>
            <person name="Jacobs-Sera D."/>
            <person name="Hendrix R.W."/>
            <person name="Hatfull G.F."/>
        </authorList>
    </citation>
    <scope>NUCLEOTIDE SEQUENCE [LARGE SCALE GENOMIC DNA]</scope>
    <source>
        <strain evidence="7 8">DSM 27710</strain>
    </source>
</reference>
<dbReference type="PATRIC" id="fig|1391653.3.peg.3326"/>
<evidence type="ECO:0008006" key="9">
    <source>
        <dbReference type="Google" id="ProtNLM"/>
    </source>
</evidence>
<evidence type="ECO:0000256" key="3">
    <source>
        <dbReference type="ARBA" id="ARBA00022692"/>
    </source>
</evidence>
<evidence type="ECO:0000256" key="1">
    <source>
        <dbReference type="ARBA" id="ARBA00004141"/>
    </source>
</evidence>
<evidence type="ECO:0000256" key="2">
    <source>
        <dbReference type="ARBA" id="ARBA00009694"/>
    </source>
</evidence>
<dbReference type="AlphaFoldDB" id="A0A0K1PH04"/>
<keyword evidence="5 6" id="KW-0472">Membrane</keyword>
<dbReference type="EMBL" id="CP012332">
    <property type="protein sequence ID" value="AKU92795.1"/>
    <property type="molecule type" value="Genomic_DNA"/>
</dbReference>
<feature type="transmembrane region" description="Helical" evidence="6">
    <location>
        <begin position="96"/>
        <end position="120"/>
    </location>
</feature>
<proteinExistence type="inferred from homology"/>
<evidence type="ECO:0000256" key="6">
    <source>
        <dbReference type="SAM" id="Phobius"/>
    </source>
</evidence>
<keyword evidence="3 6" id="KW-0812">Transmembrane</keyword>
<comment type="similarity">
    <text evidence="2">Belongs to the UPF0382 family.</text>
</comment>
<evidence type="ECO:0000256" key="4">
    <source>
        <dbReference type="ARBA" id="ARBA00022989"/>
    </source>
</evidence>
<gene>
    <name evidence="7" type="ORF">AKJ08_3182</name>
</gene>
<keyword evidence="8" id="KW-1185">Reference proteome</keyword>
<name>A0A0K1PH04_9BACT</name>
<feature type="transmembrane region" description="Helical" evidence="6">
    <location>
        <begin position="70"/>
        <end position="90"/>
    </location>
</feature>
<dbReference type="OrthoDB" id="9802121at2"/>
<dbReference type="PANTHER" id="PTHR43461:SF1">
    <property type="entry name" value="TRANSMEMBRANE PROTEIN 256"/>
    <property type="match status" value="1"/>
</dbReference>
<dbReference type="KEGG" id="vin:AKJ08_3182"/>
<protein>
    <recommendedName>
        <fullName evidence="9">DUF423 domain-containing protein</fullName>
    </recommendedName>
</protein>
<dbReference type="RefSeq" id="WP_050726915.1">
    <property type="nucleotide sequence ID" value="NZ_CP012332.1"/>
</dbReference>
<dbReference type="Proteomes" id="UP000055590">
    <property type="component" value="Chromosome"/>
</dbReference>
<dbReference type="GO" id="GO:0005886">
    <property type="term" value="C:plasma membrane"/>
    <property type="evidence" value="ECO:0007669"/>
    <property type="project" value="TreeGrafter"/>
</dbReference>
<dbReference type="PANTHER" id="PTHR43461">
    <property type="entry name" value="TRANSMEMBRANE PROTEIN 256"/>
    <property type="match status" value="1"/>
</dbReference>
<evidence type="ECO:0000313" key="7">
    <source>
        <dbReference type="EMBL" id="AKU92795.1"/>
    </source>
</evidence>
<evidence type="ECO:0000256" key="5">
    <source>
        <dbReference type="ARBA" id="ARBA00023136"/>
    </source>
</evidence>
<comment type="subcellular location">
    <subcellularLocation>
        <location evidence="1">Membrane</location>
        <topology evidence="1">Multi-pass membrane protein</topology>
    </subcellularLocation>
</comment>
<sequence length="123" mass="12828">MHKLWLALGAINALVSVAAGAFGAHGLRQRLGPDLLAIFETGARYQMYHALGLLALGLLVRHGRTGLSTATGWTMFAGIVIFSGSLYLLALTGVRGFGAITPIGGLAFLIAWALFAAVAIRGH</sequence>
<dbReference type="InterPro" id="IPR006696">
    <property type="entry name" value="DUF423"/>
</dbReference>
<evidence type="ECO:0000313" key="8">
    <source>
        <dbReference type="Proteomes" id="UP000055590"/>
    </source>
</evidence>
<accession>A0A0K1PH04</accession>
<feature type="transmembrane region" description="Helical" evidence="6">
    <location>
        <begin position="47"/>
        <end position="63"/>
    </location>
</feature>
<keyword evidence="4 6" id="KW-1133">Transmembrane helix</keyword>